<evidence type="ECO:0000259" key="14">
    <source>
        <dbReference type="PROSITE" id="PS51749"/>
    </source>
</evidence>
<comment type="subunit">
    <text evidence="12 13">Monomer. Binds crRNA and tracrRNA.</text>
</comment>
<keyword evidence="6 13" id="KW-0378">Hydrolase</keyword>
<proteinExistence type="inferred from homology"/>
<organism evidence="15 16">
    <name type="scientific">Clostridium gasigenes</name>
    <dbReference type="NCBI Taxonomy" id="94869"/>
    <lineage>
        <taxon>Bacteria</taxon>
        <taxon>Bacillati</taxon>
        <taxon>Bacillota</taxon>
        <taxon>Clostridia</taxon>
        <taxon>Eubacteriales</taxon>
        <taxon>Clostridiaceae</taxon>
        <taxon>Clostridium</taxon>
    </lineage>
</organism>
<evidence type="ECO:0000313" key="15">
    <source>
        <dbReference type="EMBL" id="MBB6714044.1"/>
    </source>
</evidence>
<dbReference type="HAMAP" id="MF_01480">
    <property type="entry name" value="Cas9"/>
    <property type="match status" value="1"/>
</dbReference>
<dbReference type="NCBIfam" id="TIGR01865">
    <property type="entry name" value="cas_Csn1"/>
    <property type="match status" value="1"/>
</dbReference>
<evidence type="ECO:0000256" key="13">
    <source>
        <dbReference type="HAMAP-Rule" id="MF_01480"/>
    </source>
</evidence>
<dbReference type="RefSeq" id="WP_185163732.1">
    <property type="nucleotide sequence ID" value="NZ_JACKWY010000002.1"/>
</dbReference>
<keyword evidence="9 13" id="KW-0051">Antiviral defense</keyword>
<dbReference type="GO" id="GO:0003723">
    <property type="term" value="F:RNA binding"/>
    <property type="evidence" value="ECO:0007669"/>
    <property type="project" value="UniProtKB-UniRule"/>
</dbReference>
<dbReference type="Proteomes" id="UP000585258">
    <property type="component" value="Unassembled WGS sequence"/>
</dbReference>
<evidence type="ECO:0000256" key="2">
    <source>
        <dbReference type="ARBA" id="ARBA00005244"/>
    </source>
</evidence>
<comment type="caution">
    <text evidence="13">Lacks conserved residue(s) required for the propagation of feature annotation.</text>
</comment>
<comment type="cofactor">
    <cofactor evidence="1">
        <name>Mg(2+)</name>
        <dbReference type="ChEBI" id="CHEBI:18420"/>
    </cofactor>
</comment>
<dbReference type="Gene3D" id="3.30.420.10">
    <property type="entry name" value="Ribonuclease H-like superfamily/Ribonuclease H"/>
    <property type="match status" value="1"/>
</dbReference>
<gene>
    <name evidence="13 15" type="primary">cas9</name>
    <name evidence="15" type="ORF">H7E68_04745</name>
</gene>
<dbReference type="Gene3D" id="1.10.30.50">
    <property type="match status" value="1"/>
</dbReference>
<evidence type="ECO:0000256" key="11">
    <source>
        <dbReference type="ARBA" id="ARBA00023211"/>
    </source>
</evidence>
<sequence>MGKKYDISLDVGTNSVGWAVTDGSYNLVRYKKQNMWGSRLFESGKTAEERRGFRSTRRRMARRKNRSTLLKQIIGDDVLEVDPVFFIRMKEAALHKEDRENTNSKNNLFVGKGYNDKDYYKEYPTIYHLRKKLIESNEKEDIRLVYLAIHHIIKYRGNFLYEGQKFDGIAGNIEETLENLFNELLEREIVNISSSRVDIIEVLENRNISRKRKVEEIINLEKKSDGKVDKNKIQQLFNGIIGLKFDAKKIFDVEIFEEKSLIKFSDDDIEEKLVKLEEGLEENYIIVELMKKIYSWTVLNAVLQGEEHISVAKVNSYGRYKEDLKALKQIIKGNFEFGIYTSLFKSKDEKIISYYNYSNNKYSKDASDNEFYKKIKELLEKNEISDEYKESKEYILSRIEIESFLVKQNTTSNGAIPYQLNENELEMIIDKQSRYYPTLKESKSKIIKLLTFRVPYYVGPLNPNSEFAWIEKIDGKESEKIYPWNFEEVVDVDKSAEGFITKMTNQCTYLPEETVIPKCSLLYSDYNFYNEINKIRIGGKLLDIDSKEKLRKELFVKQKNVNEKDIFKWAKNNNFGVLGDCKIEGLQGDKKANASLAAYKDFKDILGNVDGNNMKMIENIIYWITIFEDKKIVKRKIVNEYTQITTEQLNKILRLKYTGWSRLSEKLLNGIYIEEQFGCKTTIIKQMKKSNMNFMQIINDEKLGFDKKISESKNTQDIQRIDYEKHIKDLQGSPSIKRGIWQSIKIVEEIIKIMDCKPQRIYLEFARSDEDSKRTMSRKGKLIKLYKNIEGNKDIVKELSKKELKVDTDRQYLYFIQQGKCMYSREALEFNRLNEYEIDHIIPQSYIKDNSIENKVLVKKKKNQEKSGDKLSSQIIESNRVWWGMLKEQGLIGIKKYTNLTRYDSFSENENKGFINRQLVETRQILMHVTELLISCYGESGTKVVPIKAQLVNDFKSQFDIYKNRDVNDHHHAKDAYIAGVVGNYIINRFQSLDKEFIYDEFKRYKNKDTGKNKFGFIIASMNYDYVDKETGEVIWEENNSIGKIKRVINYNDCKITKKTSFNTGVMFNQNASKKLEVDAKNKEKTQLKKNLDVCKYGYYDGEQQGYYTIISYKKKKKIVKELVGIPIRITTVIGDSEEKLKEYLITKGYTEVEIIKNKIPKYQHFKNEKGEFYLAASSEWHNAKQLIIDSKYDKLINRITKSKITDIDGEIEEGLVNFYGCYIEKLEKQYPIFSTIANKLSENNDVYRNLILEEKIKIIKELLKITGANPVNGNLKLIRGTDREGRLNGKNINIENTTFIYESITGLFVRECKY</sequence>
<dbReference type="GO" id="GO:0043571">
    <property type="term" value="P:maintenance of CRISPR repeat elements"/>
    <property type="evidence" value="ECO:0007669"/>
    <property type="project" value="UniProtKB-UniRule"/>
</dbReference>
<keyword evidence="4" id="KW-0479">Metal-binding</keyword>
<evidence type="ECO:0000256" key="9">
    <source>
        <dbReference type="ARBA" id="ARBA00023118"/>
    </source>
</evidence>
<evidence type="ECO:0000256" key="4">
    <source>
        <dbReference type="ARBA" id="ARBA00022723"/>
    </source>
</evidence>
<dbReference type="EMBL" id="JACKWY010000002">
    <property type="protein sequence ID" value="MBB6714044.1"/>
    <property type="molecule type" value="Genomic_DNA"/>
</dbReference>
<evidence type="ECO:0000256" key="12">
    <source>
        <dbReference type="ARBA" id="ARBA00046380"/>
    </source>
</evidence>
<dbReference type="InterPro" id="IPR036397">
    <property type="entry name" value="RNaseH_sf"/>
</dbReference>
<feature type="domain" description="HNH Cas9-type" evidence="14">
    <location>
        <begin position="764"/>
        <end position="919"/>
    </location>
</feature>
<dbReference type="InterPro" id="IPR055228">
    <property type="entry name" value="Cas9_RuvC"/>
</dbReference>
<evidence type="ECO:0000256" key="1">
    <source>
        <dbReference type="ARBA" id="ARBA00001946"/>
    </source>
</evidence>
<keyword evidence="10 13" id="KW-0238">DNA-binding</keyword>
<comment type="domain">
    <text evidence="13">Has 2 endonuclease domains. The discontinuous RuvC-like domain cleaves the target DNA noncomplementary to crRNA while the HNH nuclease domain cleaves the target DNA complementary to crRNA.</text>
</comment>
<dbReference type="PROSITE" id="PS51749">
    <property type="entry name" value="HNH_CAS9"/>
    <property type="match status" value="1"/>
</dbReference>
<dbReference type="Pfam" id="PF22702">
    <property type="entry name" value="Cas9_RuvC"/>
    <property type="match status" value="1"/>
</dbReference>
<dbReference type="InterPro" id="IPR032237">
    <property type="entry name" value="Cas9_PI"/>
</dbReference>
<keyword evidence="7" id="KW-0460">Magnesium</keyword>
<keyword evidence="3 13" id="KW-0540">Nuclease</keyword>
<evidence type="ECO:0000256" key="7">
    <source>
        <dbReference type="ARBA" id="ARBA00022842"/>
    </source>
</evidence>
<dbReference type="EC" id="3.1.-.-" evidence="13"/>
<keyword evidence="5 13" id="KW-0255">Endonuclease</keyword>
<dbReference type="Pfam" id="PF16592">
    <property type="entry name" value="Cas9_REC"/>
    <property type="match status" value="1"/>
</dbReference>
<evidence type="ECO:0000256" key="8">
    <source>
        <dbReference type="ARBA" id="ARBA00022884"/>
    </source>
</evidence>
<comment type="similarity">
    <text evidence="2">Belongs to the CRISPR-associated protein Cas9 family. Subtype II-A subfamily.</text>
</comment>
<reference evidence="15 16" key="1">
    <citation type="submission" date="2020-08" db="EMBL/GenBank/DDBJ databases">
        <title>Clostridia isolated from Swiss meat.</title>
        <authorList>
            <person name="Wambui J."/>
            <person name="Stevens M.J.A."/>
            <person name="Stephan R."/>
        </authorList>
    </citation>
    <scope>NUCLEOTIDE SEQUENCE [LARGE SCALE GENOMIC DNA]</scope>
    <source>
        <strain evidence="15 16">CM001</strain>
    </source>
</reference>
<dbReference type="GO" id="GO:0051607">
    <property type="term" value="P:defense response to virus"/>
    <property type="evidence" value="ECO:0007669"/>
    <property type="project" value="UniProtKB-UniRule"/>
</dbReference>
<dbReference type="Pfam" id="PF16595">
    <property type="entry name" value="Cas9_PI"/>
    <property type="match status" value="1"/>
</dbReference>
<evidence type="ECO:0000313" key="16">
    <source>
        <dbReference type="Proteomes" id="UP000585258"/>
    </source>
</evidence>
<dbReference type="Pfam" id="PF13395">
    <property type="entry name" value="HNH_4"/>
    <property type="match status" value="1"/>
</dbReference>
<evidence type="ECO:0000256" key="6">
    <source>
        <dbReference type="ARBA" id="ARBA00022801"/>
    </source>
</evidence>
<dbReference type="GO" id="GO:0016787">
    <property type="term" value="F:hydrolase activity"/>
    <property type="evidence" value="ECO:0007669"/>
    <property type="project" value="UniProtKB-KW"/>
</dbReference>
<feature type="active site" description="For RuvC-like nuclease domain" evidence="13">
    <location>
        <position position="10"/>
    </location>
</feature>
<dbReference type="InterPro" id="IPR003615">
    <property type="entry name" value="HNH_nuc"/>
</dbReference>
<name>A0A7X0VQ86_9CLOT</name>
<dbReference type="GO" id="GO:0046872">
    <property type="term" value="F:metal ion binding"/>
    <property type="evidence" value="ECO:0007669"/>
    <property type="project" value="UniProtKB-UniRule"/>
</dbReference>
<comment type="caution">
    <text evidence="15">The sequence shown here is derived from an EMBL/GenBank/DDBJ whole genome shotgun (WGS) entry which is preliminary data.</text>
</comment>
<keyword evidence="11" id="KW-0464">Manganese</keyword>
<comment type="function">
    <text evidence="13">CRISPR (clustered regularly interspaced short palindromic repeat) is an adaptive immune system that provides protection against mobile genetic elements (viruses, transposable elements and conjugative plasmids). CRISPR clusters contain spacers, sequences complementary to antecedent mobile elements, and target invading nucleic acids. CRISPR clusters are transcribed and processed into CRISPR RNA (crRNA). In type II CRISPR systems correct processing of pre-crRNA requires a trans-encoded small RNA (tracrRNA), endogenous ribonuclease 3 (rnc) and this protein. The tracrRNA serves as a guide for ribonuclease 3-aided processing of pre-crRNA. Subsequently Cas9/crRNA/tracrRNA endonucleolytically cleaves linear or circular dsDNA target complementary to the spacer; Cas9 is inactive in the absence of the 2 guide RNAs (gRNA). Cas9 recognizes the protospacer adjacent motif (PAM) in the CRISPR repeat sequences to help distinguish self versus nonself, as targets within the bacterial CRISPR locus do not have PAMs. PAM recognition is also required for catalytic activity.</text>
</comment>
<accession>A0A7X0VQ86</accession>
<feature type="active site" description="Proton acceptor for HNH nuclease domain" evidence="13">
    <location>
        <position position="840"/>
    </location>
</feature>
<dbReference type="InterPro" id="IPR032240">
    <property type="entry name" value="Cas9_REC"/>
</dbReference>
<evidence type="ECO:0000256" key="3">
    <source>
        <dbReference type="ARBA" id="ARBA00022722"/>
    </source>
</evidence>
<dbReference type="InterPro" id="IPR028629">
    <property type="entry name" value="Cas9"/>
</dbReference>
<comment type="similarity">
    <text evidence="13">Belongs to the CRISPR-associated Cas9 family.</text>
</comment>
<evidence type="ECO:0000256" key="5">
    <source>
        <dbReference type="ARBA" id="ARBA00022759"/>
    </source>
</evidence>
<keyword evidence="8 13" id="KW-0694">RNA-binding</keyword>
<dbReference type="GO" id="GO:0004519">
    <property type="term" value="F:endonuclease activity"/>
    <property type="evidence" value="ECO:0007669"/>
    <property type="project" value="UniProtKB-UniRule"/>
</dbReference>
<protein>
    <recommendedName>
        <fullName evidence="13">CRISPR-associated endonuclease Cas9</fullName>
        <ecNumber evidence="13">3.1.-.-</ecNumber>
    </recommendedName>
</protein>
<dbReference type="GO" id="GO:0003677">
    <property type="term" value="F:DNA binding"/>
    <property type="evidence" value="ECO:0007669"/>
    <property type="project" value="UniProtKB-UniRule"/>
</dbReference>
<dbReference type="InterPro" id="IPR033114">
    <property type="entry name" value="HNH_CAS9"/>
</dbReference>
<evidence type="ECO:0000256" key="10">
    <source>
        <dbReference type="ARBA" id="ARBA00023125"/>
    </source>
</evidence>